<evidence type="ECO:0000313" key="2">
    <source>
        <dbReference type="Proteomes" id="UP000600026"/>
    </source>
</evidence>
<dbReference type="RefSeq" id="WP_234321949.1">
    <property type="nucleotide sequence ID" value="NZ_BNEE01000006.1"/>
</dbReference>
<proteinExistence type="predicted"/>
<accession>A0A919H0U6</accession>
<reference evidence="1" key="1">
    <citation type="submission" date="2020-09" db="EMBL/GenBank/DDBJ databases">
        <title>Whole genome shotgun sequence of Streptomyces xanthophaeus NBRC 12829.</title>
        <authorList>
            <person name="Komaki H."/>
            <person name="Tamura T."/>
        </authorList>
    </citation>
    <scope>NUCLEOTIDE SEQUENCE</scope>
    <source>
        <strain evidence="1">NBRC 12829</strain>
    </source>
</reference>
<organism evidence="1 2">
    <name type="scientific">Streptomyces xanthophaeus</name>
    <dbReference type="NCBI Taxonomy" id="67385"/>
    <lineage>
        <taxon>Bacteria</taxon>
        <taxon>Bacillati</taxon>
        <taxon>Actinomycetota</taxon>
        <taxon>Actinomycetes</taxon>
        <taxon>Kitasatosporales</taxon>
        <taxon>Streptomycetaceae</taxon>
        <taxon>Streptomyces</taxon>
    </lineage>
</organism>
<keyword evidence="2" id="KW-1185">Reference proteome</keyword>
<sequence>MNEAVEAAEFAFELGWKLRGLETALAPRGARAPEGGDPQPPPPPGWQRFTLVHCPVDGYPGFDDPRYDGLKAAPPQGCAVEDFGGSLGLRCDRPGGRLLDAVADLCAEIRTGHGLLMTGLGIDKLWEWSEDGTDGWGAEIVGQLLLMAAERGPRLGYGVDDLARFLREAAGAADAGA</sequence>
<name>A0A919H0U6_9ACTN</name>
<dbReference type="EMBL" id="BNEE01000006">
    <property type="protein sequence ID" value="GHI88261.1"/>
    <property type="molecule type" value="Genomic_DNA"/>
</dbReference>
<evidence type="ECO:0000313" key="1">
    <source>
        <dbReference type="EMBL" id="GHI88261.1"/>
    </source>
</evidence>
<protein>
    <submittedName>
        <fullName evidence="1">Uncharacterized protein</fullName>
    </submittedName>
</protein>
<dbReference type="AlphaFoldDB" id="A0A919H0U6"/>
<gene>
    <name evidence="1" type="ORF">Sxan_56250</name>
</gene>
<dbReference type="Proteomes" id="UP000600026">
    <property type="component" value="Unassembled WGS sequence"/>
</dbReference>
<comment type="caution">
    <text evidence="1">The sequence shown here is derived from an EMBL/GenBank/DDBJ whole genome shotgun (WGS) entry which is preliminary data.</text>
</comment>